<feature type="region of interest" description="Disordered" evidence="4">
    <location>
        <begin position="983"/>
        <end position="1012"/>
    </location>
</feature>
<organism evidence="7 8">
    <name type="scientific">Apophysomyces ossiformis</name>
    <dbReference type="NCBI Taxonomy" id="679940"/>
    <lineage>
        <taxon>Eukaryota</taxon>
        <taxon>Fungi</taxon>
        <taxon>Fungi incertae sedis</taxon>
        <taxon>Mucoromycota</taxon>
        <taxon>Mucoromycotina</taxon>
        <taxon>Mucoromycetes</taxon>
        <taxon>Mucorales</taxon>
        <taxon>Mucorineae</taxon>
        <taxon>Mucoraceae</taxon>
        <taxon>Apophysomyces</taxon>
    </lineage>
</organism>
<keyword evidence="8" id="KW-1185">Reference proteome</keyword>
<dbReference type="EMBL" id="JABAYA010000048">
    <property type="protein sequence ID" value="KAF7727872.1"/>
    <property type="molecule type" value="Genomic_DNA"/>
</dbReference>
<dbReference type="Pfam" id="PF00620">
    <property type="entry name" value="RhoGAP"/>
    <property type="match status" value="1"/>
</dbReference>
<dbReference type="Gene3D" id="1.10.555.10">
    <property type="entry name" value="Rho GTPase activation protein"/>
    <property type="match status" value="1"/>
</dbReference>
<gene>
    <name evidence="7" type="ORF">EC973_006985</name>
</gene>
<proteinExistence type="predicted"/>
<dbReference type="PANTHER" id="PTHR15670">
    <property type="entry name" value="RHO GTPASE ACTIVATING PROTEIN 11A"/>
    <property type="match status" value="1"/>
</dbReference>
<accession>A0A8H7BVM8</accession>
<protein>
    <submittedName>
        <fullName evidence="7">Uncharacterized protein</fullName>
    </submittedName>
</protein>
<dbReference type="SUPFAM" id="SSF48350">
    <property type="entry name" value="GTPase activation domain, GAP"/>
    <property type="match status" value="1"/>
</dbReference>
<dbReference type="Proteomes" id="UP000605846">
    <property type="component" value="Unassembled WGS sequence"/>
</dbReference>
<feature type="region of interest" description="Disordered" evidence="4">
    <location>
        <begin position="600"/>
        <end position="621"/>
    </location>
</feature>
<keyword evidence="3" id="KW-0440">LIM domain</keyword>
<sequence length="1012" mass="115491">MFYMHGRMAEGTLPNLMTHTHPQDCHTPVAAEFFPFETETGTLPLCERDYFRRLGLVCAHCDEALRGAYIIASDKKYHTDHFMCSACSTTFGTDDSYYEHNGQVFCHFHYSTQFAVMCAGCQMAILKQYVEIDRKDAIDHWHLECYMIHKYWNVKVAQHLPDKINHPDYMPQNPAQLLEMQHEMEDKVFRIWQVLSAFEESSAVCISEMMLHVSNAAYLESICLSERFLVHVEALFAGVDELCKLYIAYQQEEFKYTREAKMLCKKIINFFSLLSRTQEMKKLGITQELLSLVTGLAHYLKSLLRVALTAALQLLVSKGSLYCNQELLVNKPVAVSRLLAKLMEVAGKERHSRDSQMLIKGRQATDVCHHCRTTIEDQCWRYGQCRWHLNCFQCRQCKRPLSNDPEQAVFSSASSSLSCVQCTGLKTSDTTFEHITKLSQYAFLLRVALSRLCSLLQITDNQLSTVDISIKSRLAHHGKDASGKELVPSTLDKMPGMSSVLEDKTNCYPTDIPDVKVVHSTKLERKMSRSFKTAKRSTIFGNVNMNTPVVYEEPQRNSRPAPARLDSLKRRMDQHKDLPPLPHTDMSLTGQQQPFQPVILEDNPPVSMIPSPQPHILEDRPCTTNTLSENQRPMINRTIATSPSGRPRIYFSELSALQYMIVRHVAVVQIEPYVRNFFSLSELLNLIEFKKSSIWGKFFTSFRTGGTRRGYKGKEEGTFGVSLDFLTEKTGVESNLGAGPSPIKIPAFIDDAITAMRQMDMSVEGVFRKNGNIKRLKDLSEQLDKNPHDVDLSSDNAIQIAALLKKFLREMPDPLLTYKLFSLFICADKIENSAARKRVLHLACCMLPRCNRDTMEVLFLFLRWVASFSHISSCSGSRMDIPNLARVMAPNILTSSSKDPTKDESFTAIHVIEMLLESYEEFCLVSLKPAVCDLYLMMRSMWQIPEDMEEFLEDPTLTEATGELSSKEFLKKMELVIKKRHPNDQTRIPETSTSPMYAQHHHTPYPYTPIAK</sequence>
<keyword evidence="2 3" id="KW-0862">Zinc</keyword>
<dbReference type="PROSITE" id="PS00478">
    <property type="entry name" value="LIM_DOMAIN_1"/>
    <property type="match status" value="2"/>
</dbReference>
<dbReference type="GO" id="GO:0005096">
    <property type="term" value="F:GTPase activator activity"/>
    <property type="evidence" value="ECO:0007669"/>
    <property type="project" value="TreeGrafter"/>
</dbReference>
<feature type="domain" description="LIM zinc-binding" evidence="5">
    <location>
        <begin position="56"/>
        <end position="116"/>
    </location>
</feature>
<name>A0A8H7BVM8_9FUNG</name>
<keyword evidence="1 3" id="KW-0479">Metal-binding</keyword>
<dbReference type="Pfam" id="PF00412">
    <property type="entry name" value="LIM"/>
    <property type="match status" value="1"/>
</dbReference>
<evidence type="ECO:0000259" key="5">
    <source>
        <dbReference type="PROSITE" id="PS50023"/>
    </source>
</evidence>
<dbReference type="GO" id="GO:0046872">
    <property type="term" value="F:metal ion binding"/>
    <property type="evidence" value="ECO:0007669"/>
    <property type="project" value="UniProtKB-KW"/>
</dbReference>
<dbReference type="PROSITE" id="PS50238">
    <property type="entry name" value="RHOGAP"/>
    <property type="match status" value="1"/>
</dbReference>
<dbReference type="CDD" id="cd09392">
    <property type="entry name" value="LIM2_Lrg1p_like"/>
    <property type="match status" value="1"/>
</dbReference>
<evidence type="ECO:0000256" key="3">
    <source>
        <dbReference type="PROSITE-ProRule" id="PRU00125"/>
    </source>
</evidence>
<dbReference type="AlphaFoldDB" id="A0A8H7BVM8"/>
<dbReference type="PROSITE" id="PS50023">
    <property type="entry name" value="LIM_DOMAIN_2"/>
    <property type="match status" value="2"/>
</dbReference>
<dbReference type="GO" id="GO:0007165">
    <property type="term" value="P:signal transduction"/>
    <property type="evidence" value="ECO:0007669"/>
    <property type="project" value="InterPro"/>
</dbReference>
<dbReference type="Gene3D" id="2.10.110.10">
    <property type="entry name" value="Cysteine Rich Protein"/>
    <property type="match status" value="2"/>
</dbReference>
<dbReference type="InterPro" id="IPR001781">
    <property type="entry name" value="Znf_LIM"/>
</dbReference>
<dbReference type="PANTHER" id="PTHR15670:SF4">
    <property type="entry name" value="RHO GTPASE-ACTIVATING PROTEIN 11A"/>
    <property type="match status" value="1"/>
</dbReference>
<evidence type="ECO:0000256" key="2">
    <source>
        <dbReference type="ARBA" id="ARBA00022833"/>
    </source>
</evidence>
<evidence type="ECO:0000256" key="1">
    <source>
        <dbReference type="ARBA" id="ARBA00022723"/>
    </source>
</evidence>
<feature type="domain" description="Rho-GAP" evidence="6">
    <location>
        <begin position="721"/>
        <end position="923"/>
    </location>
</feature>
<evidence type="ECO:0000313" key="7">
    <source>
        <dbReference type="EMBL" id="KAF7727872.1"/>
    </source>
</evidence>
<evidence type="ECO:0000313" key="8">
    <source>
        <dbReference type="Proteomes" id="UP000605846"/>
    </source>
</evidence>
<dbReference type="OrthoDB" id="20689at2759"/>
<dbReference type="InterPro" id="IPR008936">
    <property type="entry name" value="Rho_GTPase_activation_prot"/>
</dbReference>
<dbReference type="SMART" id="SM00324">
    <property type="entry name" value="RhoGAP"/>
    <property type="match status" value="1"/>
</dbReference>
<dbReference type="InterPro" id="IPR042869">
    <property type="entry name" value="ARHGAP11A/B"/>
</dbReference>
<dbReference type="SMART" id="SM00132">
    <property type="entry name" value="LIM"/>
    <property type="match status" value="2"/>
</dbReference>
<evidence type="ECO:0000259" key="6">
    <source>
        <dbReference type="PROSITE" id="PS50238"/>
    </source>
</evidence>
<feature type="domain" description="LIM zinc-binding" evidence="5">
    <location>
        <begin position="366"/>
        <end position="429"/>
    </location>
</feature>
<dbReference type="InterPro" id="IPR000198">
    <property type="entry name" value="RhoGAP_dom"/>
</dbReference>
<feature type="compositionally biased region" description="Polar residues" evidence="4">
    <location>
        <begin position="985"/>
        <end position="996"/>
    </location>
</feature>
<evidence type="ECO:0000256" key="4">
    <source>
        <dbReference type="SAM" id="MobiDB-lite"/>
    </source>
</evidence>
<comment type="caution">
    <text evidence="7">The sequence shown here is derived from an EMBL/GenBank/DDBJ whole genome shotgun (WGS) entry which is preliminary data.</text>
</comment>
<reference evidence="7" key="1">
    <citation type="submission" date="2020-01" db="EMBL/GenBank/DDBJ databases">
        <title>Genome Sequencing of Three Apophysomyces-Like Fungal Strains Confirms a Novel Fungal Genus in the Mucoromycota with divergent Burkholderia-like Endosymbiotic Bacteria.</title>
        <authorList>
            <person name="Stajich J.E."/>
            <person name="Macias A.M."/>
            <person name="Carter-House D."/>
            <person name="Lovett B."/>
            <person name="Kasson L.R."/>
            <person name="Berry K."/>
            <person name="Grigoriev I."/>
            <person name="Chang Y."/>
            <person name="Spatafora J."/>
            <person name="Kasson M.T."/>
        </authorList>
    </citation>
    <scope>NUCLEOTIDE SEQUENCE</scope>
    <source>
        <strain evidence="7">NRRL A-21654</strain>
    </source>
</reference>
<dbReference type="SUPFAM" id="SSF57716">
    <property type="entry name" value="Glucocorticoid receptor-like (DNA-binding domain)"/>
    <property type="match status" value="2"/>
</dbReference>